<dbReference type="PANTHER" id="PTHR10724">
    <property type="entry name" value="30S RIBOSOMAL PROTEIN S1"/>
    <property type="match status" value="1"/>
</dbReference>
<dbReference type="NCBIfam" id="NF004956">
    <property type="entry name" value="PRK06299.1-6"/>
    <property type="match status" value="1"/>
</dbReference>
<evidence type="ECO:0000313" key="7">
    <source>
        <dbReference type="Proteomes" id="UP000054093"/>
    </source>
</evidence>
<dbReference type="PRINTS" id="PR00681">
    <property type="entry name" value="RIBOSOMALS1"/>
</dbReference>
<dbReference type="PROSITE" id="PS50126">
    <property type="entry name" value="S1"/>
    <property type="match status" value="6"/>
</dbReference>
<dbReference type="GO" id="GO:0003729">
    <property type="term" value="F:mRNA binding"/>
    <property type="evidence" value="ECO:0007669"/>
    <property type="project" value="TreeGrafter"/>
</dbReference>
<evidence type="ECO:0000256" key="3">
    <source>
        <dbReference type="ARBA" id="ARBA00023274"/>
    </source>
</evidence>
<dbReference type="GO" id="GO:0005840">
    <property type="term" value="C:ribosome"/>
    <property type="evidence" value="ECO:0007669"/>
    <property type="project" value="UniProtKB-KW"/>
</dbReference>
<dbReference type="EMBL" id="ADHO01000012">
    <property type="protein sequence ID" value="EFX42427.1"/>
    <property type="molecule type" value="Genomic_DNA"/>
</dbReference>
<feature type="domain" description="S1 motif" evidence="5">
    <location>
        <begin position="41"/>
        <end position="112"/>
    </location>
</feature>
<keyword evidence="3" id="KW-0687">Ribonucleoprotein</keyword>
<keyword evidence="2 6" id="KW-0689">Ribosomal protein</keyword>
<feature type="domain" description="S1 motif" evidence="5">
    <location>
        <begin position="384"/>
        <end position="452"/>
    </location>
</feature>
<evidence type="ECO:0000259" key="5">
    <source>
        <dbReference type="PROSITE" id="PS50126"/>
    </source>
</evidence>
<feature type="domain" description="S1 motif" evidence="5">
    <location>
        <begin position="297"/>
        <end position="367"/>
    </location>
</feature>
<evidence type="ECO:0000256" key="4">
    <source>
        <dbReference type="ARBA" id="ARBA00025604"/>
    </source>
</evidence>
<dbReference type="Proteomes" id="UP000054093">
    <property type="component" value="Unassembled WGS sequence"/>
</dbReference>
<dbReference type="InterPro" id="IPR035104">
    <property type="entry name" value="Ribosomal_protein_S1-like"/>
</dbReference>
<protein>
    <submittedName>
        <fullName evidence="6">30S ribosomal protein S1</fullName>
    </submittedName>
</protein>
<dbReference type="PANTHER" id="PTHR10724:SF7">
    <property type="entry name" value="SMALL RIBOSOMAL SUBUNIT PROTEIN BS1C"/>
    <property type="match status" value="1"/>
</dbReference>
<comment type="similarity">
    <text evidence="1">Belongs to the bacterial ribosomal protein bS1 family.</text>
</comment>
<dbReference type="SUPFAM" id="SSF50249">
    <property type="entry name" value="Nucleic acid-binding proteins"/>
    <property type="match status" value="6"/>
</dbReference>
<dbReference type="InterPro" id="IPR003029">
    <property type="entry name" value="S1_domain"/>
</dbReference>
<name>E7G2C9_9HELI</name>
<sequence length="563" mass="63919">MNIIFGRLFMSKKLEFLDNESKEFQEYMKEYMHTEEIEQKGALKEGVVVSINESEGYAMVSVGGKTEGRLALSEIKDSEGRLLFEVNNPIQVYVSQKGEKPSVSYKRALSFIKNQEKIQALGEDYKDKIIEGKITRENKGGYIITDAEGVEYFLSKSQSSLKRESKHCGKHIKACIIAINPENGSISVSRKRFFDVYSKYQHEQSQKLVESGAIYTGIVKSVTSFGAFVEVEGVEGLVHYTEITHRGSTNPAKYFKEGDAVQVRALSYDEKKRRLLLSVKATIENPWNEIQTKLKVGYAIKVVVSNIESYGVFVDIGNDIEGFLHISEISWNKDVKHPQDYLSLNQEIDVKIIEIDSKNRRLRVSLKQLSDKPFNEFVSKYRVGDLVEGKVATLTDFGAFINLGGVDGLLHNKDAFWEQDKKCKEHFKIGDVIQTKILRINKEEEKISLEMKFAQPSPVEKFSQKYRVGDVIEGKVVGMKDFGIFVSVDHIDVLIKTEDLYPLKKEEIKMGDSVAGVVVAIEKNHHRVRASVSRLERKKEQEQLHAFNTNTKMTLGDKLVGKL</sequence>
<dbReference type="GO" id="GO:0006412">
    <property type="term" value="P:translation"/>
    <property type="evidence" value="ECO:0007669"/>
    <property type="project" value="TreeGrafter"/>
</dbReference>
<feature type="domain" description="S1 motif" evidence="5">
    <location>
        <begin position="127"/>
        <end position="191"/>
    </location>
</feature>
<dbReference type="InterPro" id="IPR050437">
    <property type="entry name" value="Ribos_protein_bS1-like"/>
</dbReference>
<reference evidence="6 7" key="1">
    <citation type="journal article" date="2011" name="Vet. Res.">
        <title>Genome sequence of Helicobacter suis supports its role in gastric pathology.</title>
        <authorList>
            <person name="Vermoote M."/>
            <person name="Vandekerckhove T.T."/>
            <person name="Flahou B."/>
            <person name="Pasmans F."/>
            <person name="Smet A."/>
            <person name="De Groote D."/>
            <person name="Van Criekinge W."/>
            <person name="Ducatelle R."/>
            <person name="Haesebrouck F."/>
        </authorList>
    </citation>
    <scope>NUCLEOTIDE SEQUENCE [LARGE SCALE GENOMIC DNA]</scope>
    <source>
        <strain evidence="6 7">HS5</strain>
    </source>
</reference>
<feature type="domain" description="S1 motif" evidence="5">
    <location>
        <begin position="212"/>
        <end position="280"/>
    </location>
</feature>
<comment type="caution">
    <text evidence="6">The sequence shown here is derived from an EMBL/GenBank/DDBJ whole genome shotgun (WGS) entry which is preliminary data.</text>
</comment>
<dbReference type="SMART" id="SM00316">
    <property type="entry name" value="S1"/>
    <property type="match status" value="6"/>
</dbReference>
<gene>
    <name evidence="6" type="primary">rpsA</name>
    <name evidence="6" type="ORF">HSUHS5_0059</name>
</gene>
<dbReference type="InterPro" id="IPR012340">
    <property type="entry name" value="NA-bd_OB-fold"/>
</dbReference>
<accession>E7G2C9</accession>
<dbReference type="GO" id="GO:0003735">
    <property type="term" value="F:structural constituent of ribosome"/>
    <property type="evidence" value="ECO:0007669"/>
    <property type="project" value="TreeGrafter"/>
</dbReference>
<dbReference type="AlphaFoldDB" id="E7G2C9"/>
<dbReference type="GO" id="GO:1990904">
    <property type="term" value="C:ribonucleoprotein complex"/>
    <property type="evidence" value="ECO:0007669"/>
    <property type="project" value="UniProtKB-KW"/>
</dbReference>
<dbReference type="Gene3D" id="2.40.50.140">
    <property type="entry name" value="Nucleic acid-binding proteins"/>
    <property type="match status" value="6"/>
</dbReference>
<evidence type="ECO:0000313" key="6">
    <source>
        <dbReference type="EMBL" id="EFX42427.1"/>
    </source>
</evidence>
<evidence type="ECO:0000256" key="1">
    <source>
        <dbReference type="ARBA" id="ARBA00006767"/>
    </source>
</evidence>
<dbReference type="CDD" id="cd04465">
    <property type="entry name" value="S1_RPS1_repeat_ec2_hs2"/>
    <property type="match status" value="1"/>
</dbReference>
<organism evidence="6 7">
    <name type="scientific">Helicobacter suis HS5</name>
    <dbReference type="NCBI Taxonomy" id="710394"/>
    <lineage>
        <taxon>Bacteria</taxon>
        <taxon>Pseudomonadati</taxon>
        <taxon>Campylobacterota</taxon>
        <taxon>Epsilonproteobacteria</taxon>
        <taxon>Campylobacterales</taxon>
        <taxon>Helicobacteraceae</taxon>
        <taxon>Helicobacter</taxon>
    </lineage>
</organism>
<dbReference type="Pfam" id="PF00575">
    <property type="entry name" value="S1"/>
    <property type="match status" value="4"/>
</dbReference>
<feature type="domain" description="S1 motif" evidence="5">
    <location>
        <begin position="469"/>
        <end position="533"/>
    </location>
</feature>
<dbReference type="FunFam" id="2.40.50.140:FF:000103">
    <property type="entry name" value="protein RRP5 homolog"/>
    <property type="match status" value="1"/>
</dbReference>
<comment type="function">
    <text evidence="4">Binds mRNA; thus facilitating recognition of the initiation point. It is needed to translate mRNA with a short Shine-Dalgarno (SD) purine-rich sequence.</text>
</comment>
<evidence type="ECO:0000256" key="2">
    <source>
        <dbReference type="ARBA" id="ARBA00022980"/>
    </source>
</evidence>
<proteinExistence type="inferred from homology"/>